<evidence type="ECO:0000313" key="2">
    <source>
        <dbReference type="EMBL" id="ARP99972.1"/>
    </source>
</evidence>
<proteinExistence type="predicted"/>
<evidence type="ECO:0000313" key="3">
    <source>
        <dbReference type="Proteomes" id="UP000194137"/>
    </source>
</evidence>
<organism evidence="2 3">
    <name type="scientific">Pseudorhodoplanes sinuspersici</name>
    <dbReference type="NCBI Taxonomy" id="1235591"/>
    <lineage>
        <taxon>Bacteria</taxon>
        <taxon>Pseudomonadati</taxon>
        <taxon>Pseudomonadota</taxon>
        <taxon>Alphaproteobacteria</taxon>
        <taxon>Hyphomicrobiales</taxon>
        <taxon>Pseudorhodoplanes</taxon>
    </lineage>
</organism>
<dbReference type="KEGG" id="psin:CAK95_13420"/>
<protein>
    <submittedName>
        <fullName evidence="2">Uncharacterized protein</fullName>
    </submittedName>
</protein>
<dbReference type="AlphaFoldDB" id="A0A1W6ZRM0"/>
<keyword evidence="3" id="KW-1185">Reference proteome</keyword>
<evidence type="ECO:0000256" key="1">
    <source>
        <dbReference type="SAM" id="MobiDB-lite"/>
    </source>
</evidence>
<dbReference type="Proteomes" id="UP000194137">
    <property type="component" value="Chromosome"/>
</dbReference>
<dbReference type="EMBL" id="CP021112">
    <property type="protein sequence ID" value="ARP99972.1"/>
    <property type="molecule type" value="Genomic_DNA"/>
</dbReference>
<gene>
    <name evidence="2" type="ORF">CAK95_13420</name>
</gene>
<feature type="region of interest" description="Disordered" evidence="1">
    <location>
        <begin position="82"/>
        <end position="124"/>
    </location>
</feature>
<name>A0A1W6ZRM0_9HYPH</name>
<sequence length="124" mass="13060">MPLRQDAEKKAGAIKAAAATKKQPAVCAAFRNFAAAEAKVVKYAEDHGDECRIPADAIKMMKANHAKTIEIRTKVCDVAAAPQPRAPSLSDALGTSRIPTAPSDSTTPKRGGAFDTLTGNTLQR</sequence>
<reference evidence="2" key="1">
    <citation type="submission" date="2017-05" db="EMBL/GenBank/DDBJ databases">
        <title>Full genome sequence of Pseudorhodoplanes sinuspersici.</title>
        <authorList>
            <person name="Dastgheib S.M.M."/>
            <person name="Shavandi M."/>
            <person name="Tirandaz H."/>
        </authorList>
    </citation>
    <scope>NUCLEOTIDE SEQUENCE [LARGE SCALE GENOMIC DNA]</scope>
    <source>
        <strain evidence="2">RIPI110</strain>
    </source>
</reference>
<accession>A0A1W6ZRM0</accession>